<evidence type="ECO:0000313" key="5">
    <source>
        <dbReference type="EMBL" id="KAF5676171.1"/>
    </source>
</evidence>
<keyword evidence="3" id="KW-0949">S-adenosyl-L-methionine</keyword>
<dbReference type="Gene3D" id="1.10.10.10">
    <property type="entry name" value="Winged helix-like DNA-binding domain superfamily/Winged helix DNA-binding domain"/>
    <property type="match status" value="1"/>
</dbReference>
<dbReference type="SUPFAM" id="SSF46785">
    <property type="entry name" value="Winged helix' DNA-binding domain"/>
    <property type="match status" value="1"/>
</dbReference>
<evidence type="ECO:0000259" key="4">
    <source>
        <dbReference type="Pfam" id="PF00891"/>
    </source>
</evidence>
<keyword evidence="6" id="KW-1185">Reference proteome</keyword>
<comment type="caution">
    <text evidence="5">The sequence shown here is derived from an EMBL/GenBank/DDBJ whole genome shotgun (WGS) entry which is preliminary data.</text>
</comment>
<name>A0A8H5WXX9_FUSHE</name>
<dbReference type="InterPro" id="IPR001077">
    <property type="entry name" value="COMT_C"/>
</dbReference>
<proteinExistence type="predicted"/>
<feature type="domain" description="O-methyltransferase C-terminal" evidence="4">
    <location>
        <begin position="204"/>
        <end position="412"/>
    </location>
</feature>
<dbReference type="InterPro" id="IPR016461">
    <property type="entry name" value="COMT-like"/>
</dbReference>
<evidence type="ECO:0000313" key="6">
    <source>
        <dbReference type="Proteomes" id="UP000567885"/>
    </source>
</evidence>
<evidence type="ECO:0000256" key="1">
    <source>
        <dbReference type="ARBA" id="ARBA00022603"/>
    </source>
</evidence>
<dbReference type="PANTHER" id="PTHR43712:SF19">
    <property type="entry name" value="DUAL O-METHYLTRANSFERASE_FAD-DEPENDENT MONOOXYGENASE ELCB"/>
    <property type="match status" value="1"/>
</dbReference>
<dbReference type="InterPro" id="IPR036388">
    <property type="entry name" value="WH-like_DNA-bd_sf"/>
</dbReference>
<gene>
    <name evidence="5" type="ORF">FHETE_2298</name>
</gene>
<dbReference type="EMBL" id="JAAGWQ010000035">
    <property type="protein sequence ID" value="KAF5676171.1"/>
    <property type="molecule type" value="Genomic_DNA"/>
</dbReference>
<accession>A0A8H5WXX9</accession>
<dbReference type="Proteomes" id="UP000567885">
    <property type="component" value="Unassembled WGS sequence"/>
</dbReference>
<keyword evidence="2 5" id="KW-0808">Transferase</keyword>
<dbReference type="GO" id="GO:0008171">
    <property type="term" value="F:O-methyltransferase activity"/>
    <property type="evidence" value="ECO:0007669"/>
    <property type="project" value="InterPro"/>
</dbReference>
<dbReference type="Gene3D" id="3.40.50.150">
    <property type="entry name" value="Vaccinia Virus protein VP39"/>
    <property type="match status" value="1"/>
</dbReference>
<dbReference type="PANTHER" id="PTHR43712">
    <property type="entry name" value="PUTATIVE (AFU_ORTHOLOGUE AFUA_4G14580)-RELATED"/>
    <property type="match status" value="1"/>
</dbReference>
<evidence type="ECO:0000256" key="3">
    <source>
        <dbReference type="ARBA" id="ARBA00022691"/>
    </source>
</evidence>
<sequence length="438" mass="48960">MSTNGNYHEYDGADSQLEALSQDLDKQIKTFNGYLKSAGLPEPTLRRDTPVMNLPPDAPEEIQLAKEKLLEDALRIFNLVCGPGEYIQNVLIGCHYMEILRWMSHFKIFELVPLEGKISYPELSKQAGVSEERLKSLARMAMTNLLFTEPEPGFVSHSATSAALVTNKGLASFRMWITTVTGPVVSAMVTAHERWPDSTAPNRTPFSAAFNTNLGMYDYIAKQPDIYRLFDTAMQAVAKSPKSHLKHLISGFDWASLGRSTVVDVGGNVGHSCVELAKAFPDLEFVVEDTPQVVEEGREEVRAHNGPSVYERIKFQEHDFFTKQPVQGARVYLLRQILHNWNFEKSVEIMKHTAEAMADDSHILIMDMLLPEPGSVPAVSERVLRSRDVVMMQLFNSLERDLVGWEAILEGADPRLRINAVNTPVGSFLTVIDVVRGA</sequence>
<keyword evidence="1 5" id="KW-0489">Methyltransferase</keyword>
<dbReference type="GO" id="GO:0032259">
    <property type="term" value="P:methylation"/>
    <property type="evidence" value="ECO:0007669"/>
    <property type="project" value="UniProtKB-KW"/>
</dbReference>
<dbReference type="PROSITE" id="PS51683">
    <property type="entry name" value="SAM_OMT_II"/>
    <property type="match status" value="1"/>
</dbReference>
<reference evidence="5 6" key="1">
    <citation type="submission" date="2020-05" db="EMBL/GenBank/DDBJ databases">
        <title>Identification and distribution of gene clusters putatively required for synthesis of sphingolipid metabolism inhibitors in phylogenetically diverse species of the filamentous fungus Fusarium.</title>
        <authorList>
            <person name="Kim H.-S."/>
            <person name="Busman M."/>
            <person name="Brown D.W."/>
            <person name="Divon H."/>
            <person name="Uhlig S."/>
            <person name="Proctor R.H."/>
        </authorList>
    </citation>
    <scope>NUCLEOTIDE SEQUENCE [LARGE SCALE GENOMIC DNA]</scope>
    <source>
        <strain evidence="5 6">NRRL 20693</strain>
    </source>
</reference>
<dbReference type="Pfam" id="PF00891">
    <property type="entry name" value="Methyltransf_2"/>
    <property type="match status" value="1"/>
</dbReference>
<dbReference type="AlphaFoldDB" id="A0A8H5WXX9"/>
<dbReference type="InterPro" id="IPR036390">
    <property type="entry name" value="WH_DNA-bd_sf"/>
</dbReference>
<dbReference type="OrthoDB" id="1606438at2759"/>
<organism evidence="5 6">
    <name type="scientific">Fusarium heterosporum</name>
    <dbReference type="NCBI Taxonomy" id="42747"/>
    <lineage>
        <taxon>Eukaryota</taxon>
        <taxon>Fungi</taxon>
        <taxon>Dikarya</taxon>
        <taxon>Ascomycota</taxon>
        <taxon>Pezizomycotina</taxon>
        <taxon>Sordariomycetes</taxon>
        <taxon>Hypocreomycetidae</taxon>
        <taxon>Hypocreales</taxon>
        <taxon>Nectriaceae</taxon>
        <taxon>Fusarium</taxon>
        <taxon>Fusarium heterosporum species complex</taxon>
    </lineage>
</organism>
<evidence type="ECO:0000256" key="2">
    <source>
        <dbReference type="ARBA" id="ARBA00022679"/>
    </source>
</evidence>
<dbReference type="InterPro" id="IPR029063">
    <property type="entry name" value="SAM-dependent_MTases_sf"/>
</dbReference>
<protein>
    <submittedName>
        <fullName evidence="5">Bikaverin cluster-O-methyltransferase</fullName>
    </submittedName>
</protein>
<dbReference type="SUPFAM" id="SSF53335">
    <property type="entry name" value="S-adenosyl-L-methionine-dependent methyltransferases"/>
    <property type="match status" value="1"/>
</dbReference>